<name>A0AAN1WHI0_9GAMM</name>
<keyword evidence="2" id="KW-1185">Reference proteome</keyword>
<evidence type="ECO:0008006" key="3">
    <source>
        <dbReference type="Google" id="ProtNLM"/>
    </source>
</evidence>
<evidence type="ECO:0000313" key="1">
    <source>
        <dbReference type="EMBL" id="BCD97702.1"/>
    </source>
</evidence>
<proteinExistence type="predicted"/>
<sequence length="156" mass="17419">MFRIIGLLIVTYALIGCNGESTLDLSGPAQEYQLTLFLNNKPIDGEVEIAEQVNDNPLIESAILEKALPQLERGSTYSMKVVVTDHLGNSADMIKSDRVKFMSFGCLTVEREGQLIALPRDISRCNLPDMPQLMIGIAREDDSKLLLNEYLFKIKD</sequence>
<accession>A0AAN1WHI0</accession>
<dbReference type="PROSITE" id="PS51257">
    <property type="entry name" value="PROKAR_LIPOPROTEIN"/>
    <property type="match status" value="1"/>
</dbReference>
<protein>
    <recommendedName>
        <fullName evidence="3">Lipoprotein</fullName>
    </recommendedName>
</protein>
<gene>
    <name evidence="1" type="ORF">MARGE09_P1903</name>
</gene>
<dbReference type="EMBL" id="AP023086">
    <property type="protein sequence ID" value="BCD97702.1"/>
    <property type="molecule type" value="Genomic_DNA"/>
</dbReference>
<dbReference type="KEGG" id="marq:MARGE09_P1903"/>
<organism evidence="1 2">
    <name type="scientific">Marinagarivorans cellulosilyticus</name>
    <dbReference type="NCBI Taxonomy" id="2721545"/>
    <lineage>
        <taxon>Bacteria</taxon>
        <taxon>Pseudomonadati</taxon>
        <taxon>Pseudomonadota</taxon>
        <taxon>Gammaproteobacteria</taxon>
        <taxon>Cellvibrionales</taxon>
        <taxon>Cellvibrionaceae</taxon>
        <taxon>Marinagarivorans</taxon>
    </lineage>
</organism>
<evidence type="ECO:0000313" key="2">
    <source>
        <dbReference type="Proteomes" id="UP001320119"/>
    </source>
</evidence>
<dbReference type="RefSeq" id="WP_236987176.1">
    <property type="nucleotide sequence ID" value="NZ_AP023086.1"/>
</dbReference>
<reference evidence="1 2" key="1">
    <citation type="journal article" date="2022" name="IScience">
        <title>An ultrasensitive nanofiber-based assay for enzymatic hydrolysis and deep-sea microbial degradation of cellulose.</title>
        <authorList>
            <person name="Tsudome M."/>
            <person name="Tachioka M."/>
            <person name="Miyazaki M."/>
            <person name="Uchimura K."/>
            <person name="Tsuda M."/>
            <person name="Takaki Y."/>
            <person name="Deguchi S."/>
        </authorList>
    </citation>
    <scope>NUCLEOTIDE SEQUENCE [LARGE SCALE GENOMIC DNA]</scope>
    <source>
        <strain evidence="1 2">GE09</strain>
    </source>
</reference>
<dbReference type="Proteomes" id="UP001320119">
    <property type="component" value="Chromosome"/>
</dbReference>
<dbReference type="AlphaFoldDB" id="A0AAN1WHI0"/>